<evidence type="ECO:0000259" key="2">
    <source>
        <dbReference type="Pfam" id="PF00432"/>
    </source>
</evidence>
<dbReference type="InParanoid" id="B4CTZ5"/>
<dbReference type="InterPro" id="IPR008930">
    <property type="entry name" value="Terpenoid_cyclase/PrenylTrfase"/>
</dbReference>
<dbReference type="STRING" id="497964.CfE428DRAFT_0158"/>
<dbReference type="Gene3D" id="1.50.10.20">
    <property type="match status" value="1"/>
</dbReference>
<keyword evidence="1" id="KW-0677">Repeat</keyword>
<evidence type="ECO:0000256" key="1">
    <source>
        <dbReference type="ARBA" id="ARBA00022737"/>
    </source>
</evidence>
<reference evidence="3 4" key="1">
    <citation type="journal article" date="2011" name="J. Bacteriol.">
        <title>Genome sequence of Chthoniobacter flavus Ellin428, an aerobic heterotrophic soil bacterium.</title>
        <authorList>
            <person name="Kant R."/>
            <person name="van Passel M.W."/>
            <person name="Palva A."/>
            <person name="Lucas S."/>
            <person name="Lapidus A."/>
            <person name="Glavina Del Rio T."/>
            <person name="Dalin E."/>
            <person name="Tice H."/>
            <person name="Bruce D."/>
            <person name="Goodwin L."/>
            <person name="Pitluck S."/>
            <person name="Larimer F.W."/>
            <person name="Land M.L."/>
            <person name="Hauser L."/>
            <person name="Sangwan P."/>
            <person name="de Vos W.M."/>
            <person name="Janssen P.H."/>
            <person name="Smidt H."/>
        </authorList>
    </citation>
    <scope>NUCLEOTIDE SEQUENCE [LARGE SCALE GENOMIC DNA]</scope>
    <source>
        <strain evidence="3 4">Ellin428</strain>
    </source>
</reference>
<dbReference type="eggNOG" id="COG5029">
    <property type="taxonomic scope" value="Bacteria"/>
</dbReference>
<evidence type="ECO:0000313" key="4">
    <source>
        <dbReference type="Proteomes" id="UP000005824"/>
    </source>
</evidence>
<protein>
    <recommendedName>
        <fullName evidence="2">Prenyltransferase alpha-alpha toroid domain-containing protein</fullName>
    </recommendedName>
</protein>
<comment type="caution">
    <text evidence="3">The sequence shown here is derived from an EMBL/GenBank/DDBJ whole genome shotgun (WGS) entry which is preliminary data.</text>
</comment>
<gene>
    <name evidence="3" type="ORF">CfE428DRAFT_0158</name>
</gene>
<sequence length="293" mass="31853">MLQIARVAPKVLGESADLVRPFLAKQFSPEGGAMDRGGKPDLYYTIFALAGLQAMQAEEQIDHRQSAICHWLRSFGDGADLDFVHLSALARCWAAIGLDHAPHGLADAVLARIEKHRSRDGGYEADISAEHGNAYGCFVALGAYQDLGRELPDPLRMVQCLKFLETPDGAWANARGLKIGSTNATAAAVTLLHQLRIPVNQSVGDWLLAQLHPEGGFLAMPNAPMPDLLSTATTLHALSCLEREVPPAVRERCLDFIDTLWDAEGGFHGHWADDHLDAEYTFYGLLALGHLSV</sequence>
<dbReference type="SUPFAM" id="SSF48239">
    <property type="entry name" value="Terpenoid cyclases/Protein prenyltransferases"/>
    <property type="match status" value="1"/>
</dbReference>
<dbReference type="Pfam" id="PF00432">
    <property type="entry name" value="Prenyltrans"/>
    <property type="match status" value="2"/>
</dbReference>
<evidence type="ECO:0000313" key="3">
    <source>
        <dbReference type="EMBL" id="EDY22033.1"/>
    </source>
</evidence>
<dbReference type="InterPro" id="IPR001330">
    <property type="entry name" value="Prenyltrans"/>
</dbReference>
<accession>B4CTZ5</accession>
<feature type="domain" description="Prenyltransferase alpha-alpha toroid" evidence="2">
    <location>
        <begin position="22"/>
        <end position="61"/>
    </location>
</feature>
<feature type="domain" description="Prenyltransferase alpha-alpha toroid" evidence="2">
    <location>
        <begin position="188"/>
        <end position="283"/>
    </location>
</feature>
<dbReference type="GO" id="GO:0003824">
    <property type="term" value="F:catalytic activity"/>
    <property type="evidence" value="ECO:0007669"/>
    <property type="project" value="InterPro"/>
</dbReference>
<proteinExistence type="predicted"/>
<keyword evidence="4" id="KW-1185">Reference proteome</keyword>
<dbReference type="EMBL" id="ABVL01000001">
    <property type="protein sequence ID" value="EDY22033.1"/>
    <property type="molecule type" value="Genomic_DNA"/>
</dbReference>
<organism evidence="3 4">
    <name type="scientific">Chthoniobacter flavus Ellin428</name>
    <dbReference type="NCBI Taxonomy" id="497964"/>
    <lineage>
        <taxon>Bacteria</taxon>
        <taxon>Pseudomonadati</taxon>
        <taxon>Verrucomicrobiota</taxon>
        <taxon>Spartobacteria</taxon>
        <taxon>Chthoniobacterales</taxon>
        <taxon>Chthoniobacteraceae</taxon>
        <taxon>Chthoniobacter</taxon>
    </lineage>
</organism>
<dbReference type="AlphaFoldDB" id="B4CTZ5"/>
<name>B4CTZ5_9BACT</name>
<dbReference type="Proteomes" id="UP000005824">
    <property type="component" value="Unassembled WGS sequence"/>
</dbReference>